<dbReference type="EMBL" id="AMQN01003749">
    <property type="status" value="NOT_ANNOTATED_CDS"/>
    <property type="molecule type" value="Genomic_DNA"/>
</dbReference>
<accession>R7VLZ2</accession>
<gene>
    <name evidence="1" type="ORF">CAPTEDRAFT_209223</name>
</gene>
<organism evidence="1">
    <name type="scientific">Capitella teleta</name>
    <name type="common">Polychaete worm</name>
    <dbReference type="NCBI Taxonomy" id="283909"/>
    <lineage>
        <taxon>Eukaryota</taxon>
        <taxon>Metazoa</taxon>
        <taxon>Spiralia</taxon>
        <taxon>Lophotrochozoa</taxon>
        <taxon>Annelida</taxon>
        <taxon>Polychaeta</taxon>
        <taxon>Sedentaria</taxon>
        <taxon>Scolecida</taxon>
        <taxon>Capitellidae</taxon>
        <taxon>Capitella</taxon>
    </lineage>
</organism>
<name>R7VLZ2_CAPTE</name>
<dbReference type="Proteomes" id="UP000014760">
    <property type="component" value="Unassembled WGS sequence"/>
</dbReference>
<evidence type="ECO:0000313" key="1">
    <source>
        <dbReference type="EMBL" id="ELU18666.1"/>
    </source>
</evidence>
<dbReference type="HOGENOM" id="CLU_2123378_0_0_1"/>
<dbReference type="EMBL" id="KB291800">
    <property type="protein sequence ID" value="ELU18666.1"/>
    <property type="molecule type" value="Genomic_DNA"/>
</dbReference>
<sequence length="114" mass="13376">MPLNAVDIGVSEDVLLKLDLLVVKHFGEDSLRRLQEIHEGIHRLREISAHQKNPNFSPSPTPDANEEIKDVVIRTLPYEWFPALFVRYFRVLLKTIRNLLRPNKFREAFSNTRE</sequence>
<evidence type="ECO:0000313" key="3">
    <source>
        <dbReference type="Proteomes" id="UP000014760"/>
    </source>
</evidence>
<reference evidence="2" key="3">
    <citation type="submission" date="2015-06" db="UniProtKB">
        <authorList>
            <consortium name="EnsemblMetazoa"/>
        </authorList>
    </citation>
    <scope>IDENTIFICATION</scope>
</reference>
<dbReference type="AlphaFoldDB" id="R7VLZ2"/>
<protein>
    <submittedName>
        <fullName evidence="1 2">Uncharacterized protein</fullName>
    </submittedName>
</protein>
<reference evidence="3" key="1">
    <citation type="submission" date="2012-12" db="EMBL/GenBank/DDBJ databases">
        <authorList>
            <person name="Hellsten U."/>
            <person name="Grimwood J."/>
            <person name="Chapman J.A."/>
            <person name="Shapiro H."/>
            <person name="Aerts A."/>
            <person name="Otillar R.P."/>
            <person name="Terry A.Y."/>
            <person name="Boore J.L."/>
            <person name="Simakov O."/>
            <person name="Marletaz F."/>
            <person name="Cho S.-J."/>
            <person name="Edsinger-Gonzales E."/>
            <person name="Havlak P."/>
            <person name="Kuo D.-H."/>
            <person name="Larsson T."/>
            <person name="Lv J."/>
            <person name="Arendt D."/>
            <person name="Savage R."/>
            <person name="Osoegawa K."/>
            <person name="de Jong P."/>
            <person name="Lindberg D.R."/>
            <person name="Seaver E.C."/>
            <person name="Weisblat D.A."/>
            <person name="Putnam N.H."/>
            <person name="Grigoriev I.V."/>
            <person name="Rokhsar D.S."/>
        </authorList>
    </citation>
    <scope>NUCLEOTIDE SEQUENCE</scope>
    <source>
        <strain evidence="3">I ESC-2004</strain>
    </source>
</reference>
<evidence type="ECO:0000313" key="2">
    <source>
        <dbReference type="EnsemblMetazoa" id="CapteP209223"/>
    </source>
</evidence>
<keyword evidence="3" id="KW-1185">Reference proteome</keyword>
<dbReference type="EnsemblMetazoa" id="CapteT209223">
    <property type="protein sequence ID" value="CapteP209223"/>
    <property type="gene ID" value="CapteG209223"/>
</dbReference>
<proteinExistence type="predicted"/>
<reference evidence="1 3" key="2">
    <citation type="journal article" date="2013" name="Nature">
        <title>Insights into bilaterian evolution from three spiralian genomes.</title>
        <authorList>
            <person name="Simakov O."/>
            <person name="Marletaz F."/>
            <person name="Cho S.J."/>
            <person name="Edsinger-Gonzales E."/>
            <person name="Havlak P."/>
            <person name="Hellsten U."/>
            <person name="Kuo D.H."/>
            <person name="Larsson T."/>
            <person name="Lv J."/>
            <person name="Arendt D."/>
            <person name="Savage R."/>
            <person name="Osoegawa K."/>
            <person name="de Jong P."/>
            <person name="Grimwood J."/>
            <person name="Chapman J.A."/>
            <person name="Shapiro H."/>
            <person name="Aerts A."/>
            <person name="Otillar R.P."/>
            <person name="Terry A.Y."/>
            <person name="Boore J.L."/>
            <person name="Grigoriev I.V."/>
            <person name="Lindberg D.R."/>
            <person name="Seaver E.C."/>
            <person name="Weisblat D.A."/>
            <person name="Putnam N.H."/>
            <person name="Rokhsar D.S."/>
        </authorList>
    </citation>
    <scope>NUCLEOTIDE SEQUENCE</scope>
    <source>
        <strain evidence="1 3">I ESC-2004</strain>
    </source>
</reference>